<gene>
    <name evidence="11" type="ORF">ECC02_003055</name>
</gene>
<comment type="similarity">
    <text evidence="6">Belongs to the CFAP45 family.</text>
</comment>
<evidence type="ECO:0000256" key="6">
    <source>
        <dbReference type="ARBA" id="ARBA00034116"/>
    </source>
</evidence>
<dbReference type="EMBL" id="JABDHM010000016">
    <property type="protein sequence ID" value="KAF5223867.1"/>
    <property type="molecule type" value="Genomic_DNA"/>
</dbReference>
<feature type="domain" description="Trichohyalin-plectin-homology" evidence="10">
    <location>
        <begin position="181"/>
        <end position="529"/>
    </location>
</feature>
<accession>A0A7J6YAZ1</accession>
<evidence type="ECO:0000256" key="2">
    <source>
        <dbReference type="ARBA" id="ARBA00022846"/>
    </source>
</evidence>
<evidence type="ECO:0000313" key="11">
    <source>
        <dbReference type="EMBL" id="KAF5223867.1"/>
    </source>
</evidence>
<evidence type="ECO:0000313" key="12">
    <source>
        <dbReference type="Proteomes" id="UP000583944"/>
    </source>
</evidence>
<comment type="subcellular location">
    <subcellularLocation>
        <location evidence="1">Cell projection</location>
        <location evidence="1">Cilium</location>
        <location evidence="1">Flagellum</location>
    </subcellularLocation>
</comment>
<reference evidence="11 12" key="1">
    <citation type="journal article" date="2019" name="Genome Biol. Evol.">
        <title>Nanopore Sequencing Significantly Improves Genome Assembly of the Protozoan Parasite Trypanosoma cruzi.</title>
        <authorList>
            <person name="Diaz-Viraque F."/>
            <person name="Pita S."/>
            <person name="Greif G."/>
            <person name="de Souza R.C.M."/>
            <person name="Iraola G."/>
            <person name="Robello C."/>
        </authorList>
    </citation>
    <scope>NUCLEOTIDE SEQUENCE [LARGE SCALE GENOMIC DNA]</scope>
    <source>
        <strain evidence="11 12">Berenice</strain>
    </source>
</reference>
<keyword evidence="2" id="KW-0282">Flagellum</keyword>
<dbReference type="GO" id="GO:0031514">
    <property type="term" value="C:motile cilium"/>
    <property type="evidence" value="ECO:0007669"/>
    <property type="project" value="UniProtKB-SubCell"/>
</dbReference>
<evidence type="ECO:0000256" key="7">
    <source>
        <dbReference type="ARBA" id="ARBA00034142"/>
    </source>
</evidence>
<feature type="compositionally biased region" description="Basic and acidic residues" evidence="9">
    <location>
        <begin position="86"/>
        <end position="95"/>
    </location>
</feature>
<name>A0A7J6YAZ1_TRYCR</name>
<dbReference type="InterPro" id="IPR043597">
    <property type="entry name" value="TPH_dom"/>
</dbReference>
<evidence type="ECO:0000256" key="1">
    <source>
        <dbReference type="ARBA" id="ARBA00004230"/>
    </source>
</evidence>
<evidence type="ECO:0000259" key="10">
    <source>
        <dbReference type="Pfam" id="PF13868"/>
    </source>
</evidence>
<dbReference type="Proteomes" id="UP000583944">
    <property type="component" value="Unassembled WGS sequence"/>
</dbReference>
<evidence type="ECO:0000256" key="4">
    <source>
        <dbReference type="ARBA" id="ARBA00023069"/>
    </source>
</evidence>
<comment type="caution">
    <text evidence="11">The sequence shown here is derived from an EMBL/GenBank/DDBJ whole genome shotgun (WGS) entry which is preliminary data.</text>
</comment>
<evidence type="ECO:0000256" key="9">
    <source>
        <dbReference type="SAM" id="MobiDB-lite"/>
    </source>
</evidence>
<dbReference type="PANTHER" id="PTHR15504:SF0">
    <property type="entry name" value="CILIA- AND FLAGELLA-ASSOCIATED PROTEIN 45"/>
    <property type="match status" value="1"/>
</dbReference>
<dbReference type="AlphaFoldDB" id="A0A7J6YAZ1"/>
<dbReference type="InterPro" id="IPR033253">
    <property type="entry name" value="CFAP45"/>
</dbReference>
<sequence length="545" mass="65572">MLLICCTSFILSSLHFSIYICMYVNSLVFFFFCSTRKVPIFCFICFCAHRQSQRKKRVNYYIMMANMMTRLDASVFPPRKPGQTDGDLRKELNERKAPRDSTILTRTELDIVRSMIAGKNVMTFPLQSTVRTRTAAANERKQRMQEYDALHRLHGDNDKTLEDIEEEQQKRLHLERAKNLIDEQFEEVRAMNQIVMEAKCVAIRNAQLMEKKRCKEEERAQEEELDQMMLFESKKAQQLYEERERQQIEGRKKNLAVIKAQLDEREVDRIRKLEAHQQEQEAMTRHIERLREEEAAEKLRRQEAARRLMEDAALANAEQIKLKKRQQELELEEDKRVAQYIKEKEERERRFAEEQQRIREEKERELARLRAQQQRVQDKQAELDEVRAKRIQETHAREMRRKEKERKERERAVLQDLARVREQQMEERKRIKEEQRQQEIEELEHIVAVQKLALEQERERKARARQQHEENSLAVLKQIMEVEERRRRERQEYVAEGNHVMMLMRDREAAIEAIRQRKLAELGELGVPEEYCQALMKKIKVRGAV</sequence>
<dbReference type="VEuPathDB" id="TriTrypDB:ECC02_003055"/>
<evidence type="ECO:0000256" key="5">
    <source>
        <dbReference type="ARBA" id="ARBA00023273"/>
    </source>
</evidence>
<protein>
    <recommendedName>
        <fullName evidence="7">Cilia- and flagella-associated protein 45</fullName>
    </recommendedName>
</protein>
<evidence type="ECO:0000256" key="3">
    <source>
        <dbReference type="ARBA" id="ARBA00023054"/>
    </source>
</evidence>
<keyword evidence="5" id="KW-0966">Cell projection</keyword>
<dbReference type="Pfam" id="PF13868">
    <property type="entry name" value="TPH"/>
    <property type="match status" value="1"/>
</dbReference>
<keyword evidence="4" id="KW-0969">Cilium</keyword>
<evidence type="ECO:0000256" key="8">
    <source>
        <dbReference type="SAM" id="Coils"/>
    </source>
</evidence>
<feature type="coiled-coil region" evidence="8">
    <location>
        <begin position="150"/>
        <end position="225"/>
    </location>
</feature>
<organism evidence="11 12">
    <name type="scientific">Trypanosoma cruzi</name>
    <dbReference type="NCBI Taxonomy" id="5693"/>
    <lineage>
        <taxon>Eukaryota</taxon>
        <taxon>Discoba</taxon>
        <taxon>Euglenozoa</taxon>
        <taxon>Kinetoplastea</taxon>
        <taxon>Metakinetoplastina</taxon>
        <taxon>Trypanosomatida</taxon>
        <taxon>Trypanosomatidae</taxon>
        <taxon>Trypanosoma</taxon>
        <taxon>Schizotrypanum</taxon>
    </lineage>
</organism>
<keyword evidence="3 8" id="KW-0175">Coiled coil</keyword>
<proteinExistence type="inferred from homology"/>
<feature type="coiled-coil region" evidence="8">
    <location>
        <begin position="273"/>
        <end position="474"/>
    </location>
</feature>
<feature type="region of interest" description="Disordered" evidence="9">
    <location>
        <begin position="76"/>
        <end position="95"/>
    </location>
</feature>
<dbReference type="PANTHER" id="PTHR15504">
    <property type="entry name" value="NASOPHARYNGEAL EPITHELIUM SPECIFIC PROTEIN 1"/>
    <property type="match status" value="1"/>
</dbReference>
<dbReference type="VEuPathDB" id="TriTrypDB:BCY84_05385"/>